<organism evidence="2 3">
    <name type="scientific">Oryza sativa subsp. indica</name>
    <name type="common">Rice</name>
    <dbReference type="NCBI Taxonomy" id="39946"/>
    <lineage>
        <taxon>Eukaryota</taxon>
        <taxon>Viridiplantae</taxon>
        <taxon>Streptophyta</taxon>
        <taxon>Embryophyta</taxon>
        <taxon>Tracheophyta</taxon>
        <taxon>Spermatophyta</taxon>
        <taxon>Magnoliopsida</taxon>
        <taxon>Liliopsida</taxon>
        <taxon>Poales</taxon>
        <taxon>Poaceae</taxon>
        <taxon>BOP clade</taxon>
        <taxon>Oryzoideae</taxon>
        <taxon>Oryzeae</taxon>
        <taxon>Oryzinae</taxon>
        <taxon>Oryza</taxon>
        <taxon>Oryza sativa</taxon>
    </lineage>
</organism>
<name>B8BKW1_ORYSI</name>
<proteinExistence type="predicted"/>
<dbReference type="EMBL" id="CM000136">
    <property type="protein sequence ID" value="EEC68298.1"/>
    <property type="molecule type" value="Genomic_DNA"/>
</dbReference>
<dbReference type="Proteomes" id="UP000007015">
    <property type="component" value="Chromosome 11"/>
</dbReference>
<keyword evidence="3" id="KW-1185">Reference proteome</keyword>
<evidence type="ECO:0000313" key="3">
    <source>
        <dbReference type="Proteomes" id="UP000007015"/>
    </source>
</evidence>
<dbReference type="AlphaFoldDB" id="B8BKW1"/>
<protein>
    <submittedName>
        <fullName evidence="2">Uncharacterized protein</fullName>
    </submittedName>
</protein>
<sequence length="79" mass="8900">MHKHSGAPIPFEESQILEYYKKFLAQYSDYEDEDSEEGEKGKKNEPGIVKRPPEAAPLEGEHECKMARTAPPQGGEHNS</sequence>
<evidence type="ECO:0000313" key="2">
    <source>
        <dbReference type="EMBL" id="EEC68298.1"/>
    </source>
</evidence>
<dbReference type="HOGENOM" id="CLU_150276_0_0_1"/>
<accession>B8BKW1</accession>
<feature type="region of interest" description="Disordered" evidence="1">
    <location>
        <begin position="30"/>
        <end position="79"/>
    </location>
</feature>
<dbReference type="Gramene" id="BGIOSGA033862-TA">
    <property type="protein sequence ID" value="BGIOSGA033862-PA"/>
    <property type="gene ID" value="BGIOSGA033862"/>
</dbReference>
<gene>
    <name evidence="2" type="ORF">OsI_36366</name>
</gene>
<reference evidence="2 3" key="1">
    <citation type="journal article" date="2005" name="PLoS Biol.">
        <title>The genomes of Oryza sativa: a history of duplications.</title>
        <authorList>
            <person name="Yu J."/>
            <person name="Wang J."/>
            <person name="Lin W."/>
            <person name="Li S."/>
            <person name="Li H."/>
            <person name="Zhou J."/>
            <person name="Ni P."/>
            <person name="Dong W."/>
            <person name="Hu S."/>
            <person name="Zeng C."/>
            <person name="Zhang J."/>
            <person name="Zhang Y."/>
            <person name="Li R."/>
            <person name="Xu Z."/>
            <person name="Li S."/>
            <person name="Li X."/>
            <person name="Zheng H."/>
            <person name="Cong L."/>
            <person name="Lin L."/>
            <person name="Yin J."/>
            <person name="Geng J."/>
            <person name="Li G."/>
            <person name="Shi J."/>
            <person name="Liu J."/>
            <person name="Lv H."/>
            <person name="Li J."/>
            <person name="Wang J."/>
            <person name="Deng Y."/>
            <person name="Ran L."/>
            <person name="Shi X."/>
            <person name="Wang X."/>
            <person name="Wu Q."/>
            <person name="Li C."/>
            <person name="Ren X."/>
            <person name="Wang J."/>
            <person name="Wang X."/>
            <person name="Li D."/>
            <person name="Liu D."/>
            <person name="Zhang X."/>
            <person name="Ji Z."/>
            <person name="Zhao W."/>
            <person name="Sun Y."/>
            <person name="Zhang Z."/>
            <person name="Bao J."/>
            <person name="Han Y."/>
            <person name="Dong L."/>
            <person name="Ji J."/>
            <person name="Chen P."/>
            <person name="Wu S."/>
            <person name="Liu J."/>
            <person name="Xiao Y."/>
            <person name="Bu D."/>
            <person name="Tan J."/>
            <person name="Yang L."/>
            <person name="Ye C."/>
            <person name="Zhang J."/>
            <person name="Xu J."/>
            <person name="Zhou Y."/>
            <person name="Yu Y."/>
            <person name="Zhang B."/>
            <person name="Zhuang S."/>
            <person name="Wei H."/>
            <person name="Liu B."/>
            <person name="Lei M."/>
            <person name="Yu H."/>
            <person name="Li Y."/>
            <person name="Xu H."/>
            <person name="Wei S."/>
            <person name="He X."/>
            <person name="Fang L."/>
            <person name="Zhang Z."/>
            <person name="Zhang Y."/>
            <person name="Huang X."/>
            <person name="Su Z."/>
            <person name="Tong W."/>
            <person name="Li J."/>
            <person name="Tong Z."/>
            <person name="Li S."/>
            <person name="Ye J."/>
            <person name="Wang L."/>
            <person name="Fang L."/>
            <person name="Lei T."/>
            <person name="Chen C."/>
            <person name="Chen H."/>
            <person name="Xu Z."/>
            <person name="Li H."/>
            <person name="Huang H."/>
            <person name="Zhang F."/>
            <person name="Xu H."/>
            <person name="Li N."/>
            <person name="Zhao C."/>
            <person name="Li S."/>
            <person name="Dong L."/>
            <person name="Huang Y."/>
            <person name="Li L."/>
            <person name="Xi Y."/>
            <person name="Qi Q."/>
            <person name="Li W."/>
            <person name="Zhang B."/>
            <person name="Hu W."/>
            <person name="Zhang Y."/>
            <person name="Tian X."/>
            <person name="Jiao Y."/>
            <person name="Liang X."/>
            <person name="Jin J."/>
            <person name="Gao L."/>
            <person name="Zheng W."/>
            <person name="Hao B."/>
            <person name="Liu S."/>
            <person name="Wang W."/>
            <person name="Yuan L."/>
            <person name="Cao M."/>
            <person name="McDermott J."/>
            <person name="Samudrala R."/>
            <person name="Wang J."/>
            <person name="Wong G.K."/>
            <person name="Yang H."/>
        </authorList>
    </citation>
    <scope>NUCLEOTIDE SEQUENCE [LARGE SCALE GENOMIC DNA]</scope>
    <source>
        <strain evidence="3">cv. 93-11</strain>
    </source>
</reference>
<evidence type="ECO:0000256" key="1">
    <source>
        <dbReference type="SAM" id="MobiDB-lite"/>
    </source>
</evidence>